<feature type="transmembrane region" description="Helical" evidence="6">
    <location>
        <begin position="13"/>
        <end position="34"/>
    </location>
</feature>
<dbReference type="InterPro" id="IPR052337">
    <property type="entry name" value="SAT4-like"/>
</dbReference>
<reference evidence="8" key="1">
    <citation type="journal article" date="2020" name="Stud. Mycol.">
        <title>101 Dothideomycetes genomes: a test case for predicting lifestyles and emergence of pathogens.</title>
        <authorList>
            <person name="Haridas S."/>
            <person name="Albert R."/>
            <person name="Binder M."/>
            <person name="Bloem J."/>
            <person name="Labutti K."/>
            <person name="Salamov A."/>
            <person name="Andreopoulos B."/>
            <person name="Baker S."/>
            <person name="Barry K."/>
            <person name="Bills G."/>
            <person name="Bluhm B."/>
            <person name="Cannon C."/>
            <person name="Castanera R."/>
            <person name="Culley D."/>
            <person name="Daum C."/>
            <person name="Ezra D."/>
            <person name="Gonzalez J."/>
            <person name="Henrissat B."/>
            <person name="Kuo A."/>
            <person name="Liang C."/>
            <person name="Lipzen A."/>
            <person name="Lutzoni F."/>
            <person name="Magnuson J."/>
            <person name="Mondo S."/>
            <person name="Nolan M."/>
            <person name="Ohm R."/>
            <person name="Pangilinan J."/>
            <person name="Park H.-J."/>
            <person name="Ramirez L."/>
            <person name="Alfaro M."/>
            <person name="Sun H."/>
            <person name="Tritt A."/>
            <person name="Yoshinaga Y."/>
            <person name="Zwiers L.-H."/>
            <person name="Turgeon B."/>
            <person name="Goodwin S."/>
            <person name="Spatafora J."/>
            <person name="Crous P."/>
            <person name="Grigoriev I."/>
        </authorList>
    </citation>
    <scope>NUCLEOTIDE SEQUENCE</scope>
    <source>
        <strain evidence="8">CBS 107.79</strain>
    </source>
</reference>
<dbReference type="Proteomes" id="UP000800036">
    <property type="component" value="Unassembled WGS sequence"/>
</dbReference>
<feature type="transmembrane region" description="Helical" evidence="6">
    <location>
        <begin position="248"/>
        <end position="267"/>
    </location>
</feature>
<evidence type="ECO:0000256" key="2">
    <source>
        <dbReference type="ARBA" id="ARBA00022692"/>
    </source>
</evidence>
<dbReference type="AlphaFoldDB" id="A0A6A5VDX7"/>
<evidence type="ECO:0000256" key="4">
    <source>
        <dbReference type="ARBA" id="ARBA00023136"/>
    </source>
</evidence>
<organism evidence="8 9">
    <name type="scientific">Bimuria novae-zelandiae CBS 107.79</name>
    <dbReference type="NCBI Taxonomy" id="1447943"/>
    <lineage>
        <taxon>Eukaryota</taxon>
        <taxon>Fungi</taxon>
        <taxon>Dikarya</taxon>
        <taxon>Ascomycota</taxon>
        <taxon>Pezizomycotina</taxon>
        <taxon>Dothideomycetes</taxon>
        <taxon>Pleosporomycetidae</taxon>
        <taxon>Pleosporales</taxon>
        <taxon>Massarineae</taxon>
        <taxon>Didymosphaeriaceae</taxon>
        <taxon>Bimuria</taxon>
    </lineage>
</organism>
<name>A0A6A5VDX7_9PLEO</name>
<evidence type="ECO:0000256" key="1">
    <source>
        <dbReference type="ARBA" id="ARBA00004141"/>
    </source>
</evidence>
<dbReference type="Pfam" id="PF20684">
    <property type="entry name" value="Fung_rhodopsin"/>
    <property type="match status" value="1"/>
</dbReference>
<sequence length="369" mass="41724">MTSEQWPNKGGEVIRVAIAMAILSALSTIWRLALRFRVSPWMGLSDWLMLAGTTTSFVCNIPFIIRAANAGAGRFMADPFWTADRTSTFIQFEFITICLQMYAMFLVKLSICSYLLALDFSRKFRVIIWFITSIVVTFNLIMPLLMHFASCRPFYFRWNPEIEAECWPMMVGKVTEYAQIVSNICTDLVYASAPLVCFRRADLTNQMRFKVRLMFLLALAGTAASVVKMVKLHQWLHSNEPFYDIADLAIWGINEIAICIIVANLPIQRKSICSAVALVVPEHLHSRFGLESGDEHSEDEIYQSTRENTRQTPYTAPEMDDGSEMAIIQLENGRIVMAPTTPGPAVVRESGSQGTLTTFWNNDSKDSFT</sequence>
<keyword evidence="3 6" id="KW-1133">Transmembrane helix</keyword>
<feature type="domain" description="Rhodopsin" evidence="7">
    <location>
        <begin position="31"/>
        <end position="270"/>
    </location>
</feature>
<protein>
    <recommendedName>
        <fullName evidence="7">Rhodopsin domain-containing protein</fullName>
    </recommendedName>
</protein>
<feature type="transmembrane region" description="Helical" evidence="6">
    <location>
        <begin position="46"/>
        <end position="68"/>
    </location>
</feature>
<comment type="similarity">
    <text evidence="5">Belongs to the SAT4 family.</text>
</comment>
<feature type="transmembrane region" description="Helical" evidence="6">
    <location>
        <begin position="127"/>
        <end position="149"/>
    </location>
</feature>
<evidence type="ECO:0000313" key="8">
    <source>
        <dbReference type="EMBL" id="KAF1975321.1"/>
    </source>
</evidence>
<dbReference type="OrthoDB" id="3764549at2759"/>
<dbReference type="InterPro" id="IPR049326">
    <property type="entry name" value="Rhodopsin_dom_fungi"/>
</dbReference>
<accession>A0A6A5VDX7</accession>
<keyword evidence="9" id="KW-1185">Reference proteome</keyword>
<evidence type="ECO:0000259" key="7">
    <source>
        <dbReference type="Pfam" id="PF20684"/>
    </source>
</evidence>
<dbReference type="PANTHER" id="PTHR33048">
    <property type="entry name" value="PTH11-LIKE INTEGRAL MEMBRANE PROTEIN (AFU_ORTHOLOGUE AFUA_5G11245)"/>
    <property type="match status" value="1"/>
</dbReference>
<evidence type="ECO:0000313" key="9">
    <source>
        <dbReference type="Proteomes" id="UP000800036"/>
    </source>
</evidence>
<evidence type="ECO:0000256" key="6">
    <source>
        <dbReference type="SAM" id="Phobius"/>
    </source>
</evidence>
<dbReference type="GO" id="GO:0016020">
    <property type="term" value="C:membrane"/>
    <property type="evidence" value="ECO:0007669"/>
    <property type="project" value="UniProtKB-SubCell"/>
</dbReference>
<dbReference type="PANTHER" id="PTHR33048:SF163">
    <property type="entry name" value="INTEGRAL MEMBRANE PROTEIN (AFU_ORTHOLOGUE AFUA_8G05510)"/>
    <property type="match status" value="1"/>
</dbReference>
<evidence type="ECO:0000256" key="3">
    <source>
        <dbReference type="ARBA" id="ARBA00022989"/>
    </source>
</evidence>
<feature type="transmembrane region" description="Helical" evidence="6">
    <location>
        <begin position="209"/>
        <end position="228"/>
    </location>
</feature>
<comment type="subcellular location">
    <subcellularLocation>
        <location evidence="1">Membrane</location>
        <topology evidence="1">Multi-pass membrane protein</topology>
    </subcellularLocation>
</comment>
<proteinExistence type="inferred from homology"/>
<feature type="transmembrane region" description="Helical" evidence="6">
    <location>
        <begin position="88"/>
        <end position="107"/>
    </location>
</feature>
<keyword evidence="4 6" id="KW-0472">Membrane</keyword>
<keyword evidence="2 6" id="KW-0812">Transmembrane</keyword>
<dbReference type="EMBL" id="ML976671">
    <property type="protein sequence ID" value="KAF1975321.1"/>
    <property type="molecule type" value="Genomic_DNA"/>
</dbReference>
<gene>
    <name evidence="8" type="ORF">BU23DRAFT_459433</name>
</gene>
<evidence type="ECO:0000256" key="5">
    <source>
        <dbReference type="ARBA" id="ARBA00038359"/>
    </source>
</evidence>